<dbReference type="NCBIfam" id="NF001453">
    <property type="entry name" value="PRK00312.1"/>
    <property type="match status" value="1"/>
</dbReference>
<dbReference type="Pfam" id="PF01135">
    <property type="entry name" value="PCMT"/>
    <property type="match status" value="1"/>
</dbReference>
<dbReference type="InterPro" id="IPR000682">
    <property type="entry name" value="PCMT"/>
</dbReference>
<dbReference type="PANTHER" id="PTHR11579">
    <property type="entry name" value="PROTEIN-L-ISOASPARTATE O-METHYLTRANSFERASE"/>
    <property type="match status" value="1"/>
</dbReference>
<keyword evidence="9" id="KW-1185">Reference proteome</keyword>
<dbReference type="Proteomes" id="UP000306918">
    <property type="component" value="Unassembled WGS sequence"/>
</dbReference>
<comment type="subcellular location">
    <subcellularLocation>
        <location evidence="1 7">Cytoplasm</location>
    </subcellularLocation>
</comment>
<keyword evidence="5 7" id="KW-0808">Transferase</keyword>
<dbReference type="AlphaFoldDB" id="A0A4S8HSD6"/>
<dbReference type="GO" id="GO:0030091">
    <property type="term" value="P:protein repair"/>
    <property type="evidence" value="ECO:0007669"/>
    <property type="project" value="UniProtKB-UniRule"/>
</dbReference>
<proteinExistence type="inferred from homology"/>
<keyword evidence="3 7" id="KW-0963">Cytoplasm</keyword>
<evidence type="ECO:0000313" key="8">
    <source>
        <dbReference type="EMBL" id="THU38370.1"/>
    </source>
</evidence>
<dbReference type="GO" id="GO:0005737">
    <property type="term" value="C:cytoplasm"/>
    <property type="evidence" value="ECO:0007669"/>
    <property type="project" value="UniProtKB-SubCell"/>
</dbReference>
<evidence type="ECO:0000256" key="3">
    <source>
        <dbReference type="ARBA" id="ARBA00022490"/>
    </source>
</evidence>
<gene>
    <name evidence="7" type="primary">pcm</name>
    <name evidence="8" type="ORF">FAM09_16990</name>
</gene>
<dbReference type="Gene3D" id="3.40.50.150">
    <property type="entry name" value="Vaccinia Virus protein VP39"/>
    <property type="match status" value="1"/>
</dbReference>
<dbReference type="GO" id="GO:0004719">
    <property type="term" value="F:protein-L-isoaspartate (D-aspartate) O-methyltransferase activity"/>
    <property type="evidence" value="ECO:0007669"/>
    <property type="project" value="UniProtKB-UniRule"/>
</dbReference>
<dbReference type="PROSITE" id="PS01279">
    <property type="entry name" value="PCMT"/>
    <property type="match status" value="1"/>
</dbReference>
<evidence type="ECO:0000256" key="5">
    <source>
        <dbReference type="ARBA" id="ARBA00022679"/>
    </source>
</evidence>
<keyword evidence="6 7" id="KW-0949">S-adenosyl-L-methionine</keyword>
<dbReference type="FunFam" id="3.40.50.150:FF:000010">
    <property type="entry name" value="Protein-L-isoaspartate O-methyltransferase"/>
    <property type="match status" value="1"/>
</dbReference>
<evidence type="ECO:0000256" key="4">
    <source>
        <dbReference type="ARBA" id="ARBA00022603"/>
    </source>
</evidence>
<comment type="caution">
    <text evidence="8">The sequence shown here is derived from an EMBL/GenBank/DDBJ whole genome shotgun (WGS) entry which is preliminary data.</text>
</comment>
<dbReference type="RefSeq" id="WP_136578326.1">
    <property type="nucleotide sequence ID" value="NZ_STFF01000004.1"/>
</dbReference>
<evidence type="ECO:0000256" key="2">
    <source>
        <dbReference type="ARBA" id="ARBA00005369"/>
    </source>
</evidence>
<accession>A0A4S8HSD6</accession>
<evidence type="ECO:0000256" key="6">
    <source>
        <dbReference type="ARBA" id="ARBA00022691"/>
    </source>
</evidence>
<evidence type="ECO:0000256" key="1">
    <source>
        <dbReference type="ARBA" id="ARBA00004496"/>
    </source>
</evidence>
<dbReference type="GO" id="GO:0032259">
    <property type="term" value="P:methylation"/>
    <property type="evidence" value="ECO:0007669"/>
    <property type="project" value="UniProtKB-KW"/>
</dbReference>
<dbReference type="SUPFAM" id="SSF53335">
    <property type="entry name" value="S-adenosyl-L-methionine-dependent methyltransferases"/>
    <property type="match status" value="1"/>
</dbReference>
<comment type="catalytic activity">
    <reaction evidence="7">
        <text>[protein]-L-isoaspartate + S-adenosyl-L-methionine = [protein]-L-isoaspartate alpha-methyl ester + S-adenosyl-L-homocysteine</text>
        <dbReference type="Rhea" id="RHEA:12705"/>
        <dbReference type="Rhea" id="RHEA-COMP:12143"/>
        <dbReference type="Rhea" id="RHEA-COMP:12144"/>
        <dbReference type="ChEBI" id="CHEBI:57856"/>
        <dbReference type="ChEBI" id="CHEBI:59789"/>
        <dbReference type="ChEBI" id="CHEBI:90596"/>
        <dbReference type="ChEBI" id="CHEBI:90598"/>
        <dbReference type="EC" id="2.1.1.77"/>
    </reaction>
</comment>
<name>A0A4S8HSD6_9BACT</name>
<evidence type="ECO:0000256" key="7">
    <source>
        <dbReference type="HAMAP-Rule" id="MF_00090"/>
    </source>
</evidence>
<dbReference type="InterPro" id="IPR029063">
    <property type="entry name" value="SAM-dependent_MTases_sf"/>
</dbReference>
<dbReference type="EC" id="2.1.1.77" evidence="7"/>
<comment type="function">
    <text evidence="7">Catalyzes the methyl esterification of L-isoaspartyl residues in peptides and proteins that result from spontaneous decomposition of normal L-aspartyl and L-asparaginyl residues. It plays a role in the repair and/or degradation of damaged proteins.</text>
</comment>
<comment type="similarity">
    <text evidence="2 7">Belongs to the methyltransferase superfamily. L-isoaspartyl/D-aspartyl protein methyltransferase family.</text>
</comment>
<keyword evidence="4 7" id="KW-0489">Methyltransferase</keyword>
<dbReference type="PANTHER" id="PTHR11579:SF0">
    <property type="entry name" value="PROTEIN-L-ISOASPARTATE(D-ASPARTATE) O-METHYLTRANSFERASE"/>
    <property type="match status" value="1"/>
</dbReference>
<feature type="active site" evidence="7">
    <location>
        <position position="80"/>
    </location>
</feature>
<dbReference type="EMBL" id="STFF01000004">
    <property type="protein sequence ID" value="THU38370.1"/>
    <property type="molecule type" value="Genomic_DNA"/>
</dbReference>
<dbReference type="HAMAP" id="MF_00090">
    <property type="entry name" value="PIMT"/>
    <property type="match status" value="1"/>
</dbReference>
<organism evidence="8 9">
    <name type="scientific">Niastella caeni</name>
    <dbReference type="NCBI Taxonomy" id="2569763"/>
    <lineage>
        <taxon>Bacteria</taxon>
        <taxon>Pseudomonadati</taxon>
        <taxon>Bacteroidota</taxon>
        <taxon>Chitinophagia</taxon>
        <taxon>Chitinophagales</taxon>
        <taxon>Chitinophagaceae</taxon>
        <taxon>Niastella</taxon>
    </lineage>
</organism>
<dbReference type="NCBIfam" id="TIGR00080">
    <property type="entry name" value="pimt"/>
    <property type="match status" value="1"/>
</dbReference>
<dbReference type="CDD" id="cd02440">
    <property type="entry name" value="AdoMet_MTases"/>
    <property type="match status" value="1"/>
</dbReference>
<protein>
    <recommendedName>
        <fullName evidence="7">Protein-L-isoaspartate O-methyltransferase</fullName>
        <ecNumber evidence="7">2.1.1.77</ecNumber>
    </recommendedName>
    <alternativeName>
        <fullName evidence="7">L-isoaspartyl protein carboxyl methyltransferase</fullName>
    </alternativeName>
    <alternativeName>
        <fullName evidence="7">Protein L-isoaspartyl methyltransferase</fullName>
    </alternativeName>
    <alternativeName>
        <fullName evidence="7">Protein-beta-aspartate methyltransferase</fullName>
        <shortName evidence="7">PIMT</shortName>
    </alternativeName>
</protein>
<dbReference type="OrthoDB" id="9810066at2"/>
<sequence>MWSPAYYIGIFLFVMPWQQDQYTAKREKMVKQQIERRGVKDPVVLKAMRTVKRHEFVPAGQIGNAYDDRPLPIGYGQTISQPYIVAYMTEIIKPQSNFKVLEIGTGSGYQAAILSAIVKEVYTIEIIPELGKSATEKLRKDCKNVQVKTSDGYNGWQEHAPYDAIVVTAAAEHVPPPLIRQLKDGGKMVIPVGSSFMTQMLILVEKKKDSATTKNLIPVAFVPLTRRK</sequence>
<reference evidence="8 9" key="1">
    <citation type="submission" date="2019-04" db="EMBL/GenBank/DDBJ databases">
        <title>Niastella caeni sp. nov., isolated from activated sludge.</title>
        <authorList>
            <person name="Sheng M."/>
        </authorList>
    </citation>
    <scope>NUCLEOTIDE SEQUENCE [LARGE SCALE GENOMIC DNA]</scope>
    <source>
        <strain evidence="8 9">HX-2-15</strain>
    </source>
</reference>
<evidence type="ECO:0000313" key="9">
    <source>
        <dbReference type="Proteomes" id="UP000306918"/>
    </source>
</evidence>